<gene>
    <name evidence="2" type="ORF">ILEXP_LOCUS49137</name>
</gene>
<dbReference type="EMBL" id="CAUOFW020007435">
    <property type="protein sequence ID" value="CAK9179197.1"/>
    <property type="molecule type" value="Genomic_DNA"/>
</dbReference>
<evidence type="ECO:0000313" key="3">
    <source>
        <dbReference type="Proteomes" id="UP001642360"/>
    </source>
</evidence>
<keyword evidence="3" id="KW-1185">Reference proteome</keyword>
<feature type="signal peptide" evidence="1">
    <location>
        <begin position="1"/>
        <end position="18"/>
    </location>
</feature>
<protein>
    <submittedName>
        <fullName evidence="2">Uncharacterized protein</fullName>
    </submittedName>
</protein>
<feature type="non-terminal residue" evidence="2">
    <location>
        <position position="1"/>
    </location>
</feature>
<dbReference type="AlphaFoldDB" id="A0ABC8UBZ4"/>
<proteinExistence type="predicted"/>
<name>A0ABC8UBZ4_9AQUA</name>
<keyword evidence="1" id="KW-0732">Signal</keyword>
<reference evidence="2 3" key="1">
    <citation type="submission" date="2024-02" db="EMBL/GenBank/DDBJ databases">
        <authorList>
            <person name="Vignale AGUSTIN F."/>
            <person name="Sosa J E."/>
            <person name="Modenutti C."/>
        </authorList>
    </citation>
    <scope>NUCLEOTIDE SEQUENCE [LARGE SCALE GENOMIC DNA]</scope>
</reference>
<comment type="caution">
    <text evidence="2">The sequence shown here is derived from an EMBL/GenBank/DDBJ whole genome shotgun (WGS) entry which is preliminary data.</text>
</comment>
<evidence type="ECO:0000256" key="1">
    <source>
        <dbReference type="SAM" id="SignalP"/>
    </source>
</evidence>
<feature type="chain" id="PRO_5044896429" evidence="1">
    <location>
        <begin position="19"/>
        <end position="96"/>
    </location>
</feature>
<organism evidence="2 3">
    <name type="scientific">Ilex paraguariensis</name>
    <name type="common">yerba mate</name>
    <dbReference type="NCBI Taxonomy" id="185542"/>
    <lineage>
        <taxon>Eukaryota</taxon>
        <taxon>Viridiplantae</taxon>
        <taxon>Streptophyta</taxon>
        <taxon>Embryophyta</taxon>
        <taxon>Tracheophyta</taxon>
        <taxon>Spermatophyta</taxon>
        <taxon>Magnoliopsida</taxon>
        <taxon>eudicotyledons</taxon>
        <taxon>Gunneridae</taxon>
        <taxon>Pentapetalae</taxon>
        <taxon>asterids</taxon>
        <taxon>campanulids</taxon>
        <taxon>Aquifoliales</taxon>
        <taxon>Aquifoliaceae</taxon>
        <taxon>Ilex</taxon>
    </lineage>
</organism>
<sequence>HQTPSLFFLLLLLRRVWFSHLELAEKVLNSDRWNVYKNFQLARKVEKLEKNISRFLQTTVQAHVHHLRFDSAERFDRLEGSARRLEQRLGAMKMGG</sequence>
<dbReference type="Proteomes" id="UP001642360">
    <property type="component" value="Unassembled WGS sequence"/>
</dbReference>
<accession>A0ABC8UBZ4</accession>
<evidence type="ECO:0000313" key="2">
    <source>
        <dbReference type="EMBL" id="CAK9179197.1"/>
    </source>
</evidence>